<dbReference type="PANTHER" id="PTHR22993:SF9">
    <property type="entry name" value="FORMAMIDOPYRIMIDINE-DNA GLYCOSYLASE"/>
    <property type="match status" value="1"/>
</dbReference>
<dbReference type="InterPro" id="IPR000214">
    <property type="entry name" value="Znf_DNA_glyclase/AP_lyase"/>
</dbReference>
<keyword evidence="6" id="KW-0227">DNA damage</keyword>
<dbReference type="InterPro" id="IPR010979">
    <property type="entry name" value="Ribosomal_uS13-like_H2TH"/>
</dbReference>
<dbReference type="GO" id="GO:0140078">
    <property type="term" value="F:class I DNA-(apurinic or apyrimidinic site) endonuclease activity"/>
    <property type="evidence" value="ECO:0007669"/>
    <property type="project" value="UniProtKB-EC"/>
</dbReference>
<evidence type="ECO:0000259" key="17">
    <source>
        <dbReference type="PROSITE" id="PS51066"/>
    </source>
</evidence>
<dbReference type="SUPFAM" id="SSF81624">
    <property type="entry name" value="N-terminal domain of MutM-like DNA repair proteins"/>
    <property type="match status" value="1"/>
</dbReference>
<evidence type="ECO:0000256" key="14">
    <source>
        <dbReference type="ARBA" id="ARBA00023295"/>
    </source>
</evidence>
<evidence type="ECO:0000256" key="9">
    <source>
        <dbReference type="ARBA" id="ARBA00022833"/>
    </source>
</evidence>
<evidence type="ECO:0000313" key="20">
    <source>
        <dbReference type="Proteomes" id="UP000034086"/>
    </source>
</evidence>
<dbReference type="Pfam" id="PF06831">
    <property type="entry name" value="H2TH"/>
    <property type="match status" value="1"/>
</dbReference>
<keyword evidence="14" id="KW-0326">Glycosidase</keyword>
<dbReference type="Pfam" id="PF06827">
    <property type="entry name" value="zf-FPG_IleRS"/>
    <property type="match status" value="1"/>
</dbReference>
<keyword evidence="11" id="KW-0234">DNA repair</keyword>
<dbReference type="SMART" id="SM01232">
    <property type="entry name" value="H2TH"/>
    <property type="match status" value="1"/>
</dbReference>
<dbReference type="Gene3D" id="1.10.8.50">
    <property type="match status" value="1"/>
</dbReference>
<reference evidence="19 20" key="1">
    <citation type="journal article" date="2015" name="Nature">
        <title>rRNA introns, odd ribosomes, and small enigmatic genomes across a large radiation of phyla.</title>
        <authorList>
            <person name="Brown C.T."/>
            <person name="Hug L.A."/>
            <person name="Thomas B.C."/>
            <person name="Sharon I."/>
            <person name="Castelle C.J."/>
            <person name="Singh A."/>
            <person name="Wilkins M.J."/>
            <person name="Williams K.H."/>
            <person name="Banfield J.F."/>
        </authorList>
    </citation>
    <scope>NUCLEOTIDE SEQUENCE [LARGE SCALE GENOMIC DNA]</scope>
</reference>
<evidence type="ECO:0000256" key="12">
    <source>
        <dbReference type="ARBA" id="ARBA00023239"/>
    </source>
</evidence>
<evidence type="ECO:0000256" key="5">
    <source>
        <dbReference type="ARBA" id="ARBA00022723"/>
    </source>
</evidence>
<evidence type="ECO:0000256" key="15">
    <source>
        <dbReference type="ARBA" id="ARBA00044632"/>
    </source>
</evidence>
<comment type="catalytic activity">
    <reaction evidence="1">
        <text>Hydrolysis of DNA containing ring-opened 7-methylguanine residues, releasing 2,6-diamino-4-hydroxy-5-(N-methyl)formamidopyrimidine.</text>
        <dbReference type="EC" id="3.2.2.23"/>
    </reaction>
</comment>
<comment type="similarity">
    <text evidence="3">Belongs to the FPG family.</text>
</comment>
<dbReference type="GO" id="GO:0003684">
    <property type="term" value="F:damaged DNA binding"/>
    <property type="evidence" value="ECO:0007669"/>
    <property type="project" value="InterPro"/>
</dbReference>
<dbReference type="CDD" id="cd08966">
    <property type="entry name" value="EcFpg-like_N"/>
    <property type="match status" value="1"/>
</dbReference>
<protein>
    <submittedName>
        <fullName evidence="19">Formamidopyrimidine-DNA glycosylase</fullName>
    </submittedName>
</protein>
<evidence type="ECO:0000256" key="4">
    <source>
        <dbReference type="ARBA" id="ARBA00011245"/>
    </source>
</evidence>
<keyword evidence="13" id="KW-0511">Multifunctional enzyme</keyword>
<dbReference type="PROSITE" id="PS51066">
    <property type="entry name" value="ZF_FPG_2"/>
    <property type="match status" value="1"/>
</dbReference>
<accession>A0A0G1M5Z1</accession>
<organism evidence="19 20">
    <name type="scientific">Candidatus Woesebacteria bacterium GW2011_GWE1_45_18</name>
    <dbReference type="NCBI Taxonomy" id="1618598"/>
    <lineage>
        <taxon>Bacteria</taxon>
        <taxon>Candidatus Woeseibacteriota</taxon>
    </lineage>
</organism>
<evidence type="ECO:0000256" key="16">
    <source>
        <dbReference type="PROSITE-ProRule" id="PRU00391"/>
    </source>
</evidence>
<evidence type="ECO:0000256" key="8">
    <source>
        <dbReference type="ARBA" id="ARBA00022801"/>
    </source>
</evidence>
<evidence type="ECO:0000256" key="3">
    <source>
        <dbReference type="ARBA" id="ARBA00009409"/>
    </source>
</evidence>
<dbReference type="Gene3D" id="3.20.190.10">
    <property type="entry name" value="MutM-like, N-terminal"/>
    <property type="match status" value="1"/>
</dbReference>
<keyword evidence="9" id="KW-0862">Zinc</keyword>
<dbReference type="InterPro" id="IPR020629">
    <property type="entry name" value="FPG_Glyclase"/>
</dbReference>
<sequence length="271" mass="30433">MPELPEVETIKRDLSRLIVGRKILGLSTDSPKQVKPSFEVVKKVVVGASIDKIERRAKLLQFFLANGEILAIHLKLTGRLLVRKKGTPPDSWQHICLSLSGGKELRFADLRKFGWLKLLKNEAELEKLLATFGPEPLDGLSPKEFQTILASTSRPIKIVLMDQAKIAGVGNIYACDALFLAKIYPRLAANQLKKEEGRRLLEAVKKVLRAGIKYRGASDQYYLDALGHKGLYQEHFLVYNRAGKKCLRGHEKIEKIKLGGRGTYFCPVCQK</sequence>
<evidence type="ECO:0000259" key="18">
    <source>
        <dbReference type="PROSITE" id="PS51068"/>
    </source>
</evidence>
<keyword evidence="7 16" id="KW-0863">Zinc-finger</keyword>
<dbReference type="Pfam" id="PF01149">
    <property type="entry name" value="Fapy_DNA_glyco"/>
    <property type="match status" value="1"/>
</dbReference>
<keyword evidence="10" id="KW-0238">DNA-binding</keyword>
<dbReference type="GO" id="GO:0034039">
    <property type="term" value="F:8-oxo-7,8-dihydroguanine DNA N-glycosylase activity"/>
    <property type="evidence" value="ECO:0007669"/>
    <property type="project" value="TreeGrafter"/>
</dbReference>
<dbReference type="InterPro" id="IPR010663">
    <property type="entry name" value="Znf_FPG/IleRS"/>
</dbReference>
<dbReference type="Proteomes" id="UP000034086">
    <property type="component" value="Unassembled WGS sequence"/>
</dbReference>
<dbReference type="PANTHER" id="PTHR22993">
    <property type="entry name" value="FORMAMIDOPYRIMIDINE-DNA GLYCOSYLASE"/>
    <property type="match status" value="1"/>
</dbReference>
<dbReference type="InterPro" id="IPR035937">
    <property type="entry name" value="FPG_N"/>
</dbReference>
<feature type="domain" description="FPG-type" evidence="17">
    <location>
        <begin position="237"/>
        <end position="271"/>
    </location>
</feature>
<evidence type="ECO:0000256" key="11">
    <source>
        <dbReference type="ARBA" id="ARBA00023204"/>
    </source>
</evidence>
<keyword evidence="12" id="KW-0456">Lyase</keyword>
<dbReference type="FunFam" id="1.10.8.50:FF:000003">
    <property type="entry name" value="Formamidopyrimidine-DNA glycosylase"/>
    <property type="match status" value="1"/>
</dbReference>
<gene>
    <name evidence="19" type="ORF">UX03_C0013G0009</name>
</gene>
<dbReference type="InterPro" id="IPR012319">
    <property type="entry name" value="FPG_cat"/>
</dbReference>
<comment type="subunit">
    <text evidence="4">Monomer.</text>
</comment>
<dbReference type="SUPFAM" id="SSF46946">
    <property type="entry name" value="S13-like H2TH domain"/>
    <property type="match status" value="1"/>
</dbReference>
<dbReference type="EMBL" id="LCKQ01000013">
    <property type="protein sequence ID" value="KKU03651.1"/>
    <property type="molecule type" value="Genomic_DNA"/>
</dbReference>
<dbReference type="PROSITE" id="PS51068">
    <property type="entry name" value="FPG_CAT"/>
    <property type="match status" value="1"/>
</dbReference>
<dbReference type="AlphaFoldDB" id="A0A0G1M5Z1"/>
<dbReference type="InterPro" id="IPR015886">
    <property type="entry name" value="H2TH_FPG"/>
</dbReference>
<evidence type="ECO:0000256" key="1">
    <source>
        <dbReference type="ARBA" id="ARBA00001668"/>
    </source>
</evidence>
<dbReference type="GO" id="GO:0008270">
    <property type="term" value="F:zinc ion binding"/>
    <property type="evidence" value="ECO:0007669"/>
    <property type="project" value="UniProtKB-KW"/>
</dbReference>
<keyword evidence="8" id="KW-0378">Hydrolase</keyword>
<evidence type="ECO:0000256" key="2">
    <source>
        <dbReference type="ARBA" id="ARBA00001947"/>
    </source>
</evidence>
<evidence type="ECO:0000256" key="7">
    <source>
        <dbReference type="ARBA" id="ARBA00022771"/>
    </source>
</evidence>
<dbReference type="GO" id="GO:0006284">
    <property type="term" value="P:base-excision repair"/>
    <property type="evidence" value="ECO:0007669"/>
    <property type="project" value="InterPro"/>
</dbReference>
<dbReference type="NCBIfam" id="NF002211">
    <property type="entry name" value="PRK01103.1"/>
    <property type="match status" value="1"/>
</dbReference>
<dbReference type="SUPFAM" id="SSF57716">
    <property type="entry name" value="Glucocorticoid receptor-like (DNA-binding domain)"/>
    <property type="match status" value="1"/>
</dbReference>
<proteinExistence type="inferred from homology"/>
<dbReference type="PATRIC" id="fig|1618598.3.peg.358"/>
<evidence type="ECO:0000256" key="6">
    <source>
        <dbReference type="ARBA" id="ARBA00022763"/>
    </source>
</evidence>
<comment type="caution">
    <text evidence="19">The sequence shown here is derived from an EMBL/GenBank/DDBJ whole genome shotgun (WGS) entry which is preliminary data.</text>
</comment>
<dbReference type="SMART" id="SM00898">
    <property type="entry name" value="Fapy_DNA_glyco"/>
    <property type="match status" value="1"/>
</dbReference>
<evidence type="ECO:0000256" key="10">
    <source>
        <dbReference type="ARBA" id="ARBA00023125"/>
    </source>
</evidence>
<evidence type="ECO:0000313" key="19">
    <source>
        <dbReference type="EMBL" id="KKU03651.1"/>
    </source>
</evidence>
<feature type="domain" description="Formamidopyrimidine-DNA glycosylase catalytic" evidence="18">
    <location>
        <begin position="2"/>
        <end position="114"/>
    </location>
</feature>
<name>A0A0G1M5Z1_9BACT</name>
<keyword evidence="5" id="KW-0479">Metal-binding</keyword>
<comment type="catalytic activity">
    <reaction evidence="15">
        <text>2'-deoxyribonucleotide-(2'-deoxyribose 5'-phosphate)-2'-deoxyribonucleotide-DNA = a 3'-end 2'-deoxyribonucleotide-(2,3-dehydro-2,3-deoxyribose 5'-phosphate)-DNA + a 5'-end 5'-phospho-2'-deoxyribonucleoside-DNA + H(+)</text>
        <dbReference type="Rhea" id="RHEA:66592"/>
        <dbReference type="Rhea" id="RHEA-COMP:13180"/>
        <dbReference type="Rhea" id="RHEA-COMP:16897"/>
        <dbReference type="Rhea" id="RHEA-COMP:17067"/>
        <dbReference type="ChEBI" id="CHEBI:15378"/>
        <dbReference type="ChEBI" id="CHEBI:136412"/>
        <dbReference type="ChEBI" id="CHEBI:157695"/>
        <dbReference type="ChEBI" id="CHEBI:167181"/>
        <dbReference type="EC" id="4.2.99.18"/>
    </reaction>
</comment>
<evidence type="ECO:0000256" key="13">
    <source>
        <dbReference type="ARBA" id="ARBA00023268"/>
    </source>
</evidence>
<comment type="cofactor">
    <cofactor evidence="2">
        <name>Zn(2+)</name>
        <dbReference type="ChEBI" id="CHEBI:29105"/>
    </cofactor>
</comment>
<dbReference type="NCBIfam" id="TIGR00577">
    <property type="entry name" value="fpg"/>
    <property type="match status" value="1"/>
</dbReference>